<dbReference type="AlphaFoldDB" id="A0A212LQ93"/>
<reference evidence="1" key="1">
    <citation type="submission" date="2016-08" db="EMBL/GenBank/DDBJ databases">
        <authorList>
            <person name="Seilhamer J.J."/>
        </authorList>
    </citation>
    <scope>NUCLEOTIDE SEQUENCE</scope>
    <source>
        <strain evidence="1">86</strain>
    </source>
</reference>
<sequence>MECEVTATFVVVFVAKDNRQLRTRTREFGAFKEKTIAGKEAVFV</sequence>
<organism evidence="1">
    <name type="scientific">uncultured Pleomorphomonas sp</name>
    <dbReference type="NCBI Taxonomy" id="442121"/>
    <lineage>
        <taxon>Bacteria</taxon>
        <taxon>Pseudomonadati</taxon>
        <taxon>Pseudomonadota</taxon>
        <taxon>Alphaproteobacteria</taxon>
        <taxon>Hyphomicrobiales</taxon>
        <taxon>Pleomorphomonadaceae</taxon>
        <taxon>Pleomorphomonas</taxon>
        <taxon>environmental samples</taxon>
    </lineage>
</organism>
<name>A0A212LQ93_9HYPH</name>
<gene>
    <name evidence="1" type="ORF">KL86PLE_90624</name>
</gene>
<protein>
    <submittedName>
        <fullName evidence="1">Uncharacterized protein</fullName>
    </submittedName>
</protein>
<proteinExistence type="predicted"/>
<accession>A0A212LQ93</accession>
<dbReference type="EMBL" id="FMJD01000013">
    <property type="protein sequence ID" value="SCM79758.1"/>
    <property type="molecule type" value="Genomic_DNA"/>
</dbReference>
<evidence type="ECO:0000313" key="1">
    <source>
        <dbReference type="EMBL" id="SCM79758.1"/>
    </source>
</evidence>